<keyword evidence="2" id="KW-0472">Membrane</keyword>
<evidence type="ECO:0000313" key="3">
    <source>
        <dbReference type="EMBL" id="MFB9990726.1"/>
    </source>
</evidence>
<accession>A0ABV6AX06</accession>
<sequence>MDAAPPPTPSPPAPRTVTEPVTEQDVAEQVAASALPDEESTLQDSGTAPRPPRRRTLASRWRAAQRLPVTLMLASLLAGLGIVQLSFQLGLMAYRSVTWTQETRATQSRVQGLEQDVKVLQDAERSASDPSYLEQLARCQGFVGAAETVVVSSTAPGTPSDNCVARRLP</sequence>
<dbReference type="Proteomes" id="UP001589733">
    <property type="component" value="Unassembled WGS sequence"/>
</dbReference>
<evidence type="ECO:0000313" key="4">
    <source>
        <dbReference type="Proteomes" id="UP001589733"/>
    </source>
</evidence>
<gene>
    <name evidence="3" type="ORF">ACFFLM_01815</name>
</gene>
<name>A0ABV6AX06_9DEIO</name>
<feature type="region of interest" description="Disordered" evidence="1">
    <location>
        <begin position="1"/>
        <end position="56"/>
    </location>
</feature>
<evidence type="ECO:0000256" key="2">
    <source>
        <dbReference type="SAM" id="Phobius"/>
    </source>
</evidence>
<protein>
    <submittedName>
        <fullName evidence="3">Cell division protein FtsB</fullName>
    </submittedName>
</protein>
<reference evidence="3 4" key="1">
    <citation type="submission" date="2024-09" db="EMBL/GenBank/DDBJ databases">
        <authorList>
            <person name="Sun Q."/>
            <person name="Mori K."/>
        </authorList>
    </citation>
    <scope>NUCLEOTIDE SEQUENCE [LARGE SCALE GENOMIC DNA]</scope>
    <source>
        <strain evidence="3 4">JCM 13503</strain>
    </source>
</reference>
<keyword evidence="2" id="KW-0812">Transmembrane</keyword>
<proteinExistence type="predicted"/>
<keyword evidence="3" id="KW-0132">Cell division</keyword>
<keyword evidence="3" id="KW-0131">Cell cycle</keyword>
<comment type="caution">
    <text evidence="3">The sequence shown here is derived from an EMBL/GenBank/DDBJ whole genome shotgun (WGS) entry which is preliminary data.</text>
</comment>
<dbReference type="GO" id="GO:0051301">
    <property type="term" value="P:cell division"/>
    <property type="evidence" value="ECO:0007669"/>
    <property type="project" value="UniProtKB-KW"/>
</dbReference>
<keyword evidence="4" id="KW-1185">Reference proteome</keyword>
<feature type="transmembrane region" description="Helical" evidence="2">
    <location>
        <begin position="69"/>
        <end position="94"/>
    </location>
</feature>
<dbReference type="RefSeq" id="WP_380004930.1">
    <property type="nucleotide sequence ID" value="NZ_JBHLYR010000008.1"/>
</dbReference>
<organism evidence="3 4">
    <name type="scientific">Deinococcus oregonensis</name>
    <dbReference type="NCBI Taxonomy" id="1805970"/>
    <lineage>
        <taxon>Bacteria</taxon>
        <taxon>Thermotogati</taxon>
        <taxon>Deinococcota</taxon>
        <taxon>Deinococci</taxon>
        <taxon>Deinococcales</taxon>
        <taxon>Deinococcaceae</taxon>
        <taxon>Deinococcus</taxon>
    </lineage>
</organism>
<evidence type="ECO:0000256" key="1">
    <source>
        <dbReference type="SAM" id="MobiDB-lite"/>
    </source>
</evidence>
<keyword evidence="2" id="KW-1133">Transmembrane helix</keyword>
<dbReference type="EMBL" id="JBHLYR010000008">
    <property type="protein sequence ID" value="MFB9990726.1"/>
    <property type="molecule type" value="Genomic_DNA"/>
</dbReference>
<feature type="compositionally biased region" description="Pro residues" evidence="1">
    <location>
        <begin position="1"/>
        <end position="14"/>
    </location>
</feature>